<evidence type="ECO:0000256" key="7">
    <source>
        <dbReference type="ARBA" id="ARBA00023316"/>
    </source>
</evidence>
<dbReference type="InterPro" id="IPR011050">
    <property type="entry name" value="Pectin_lyase_fold/virulence"/>
</dbReference>
<feature type="active site" evidence="8">
    <location>
        <position position="244"/>
    </location>
</feature>
<organism evidence="11">
    <name type="scientific">Fagus sylvatica</name>
    <name type="common">Beechnut</name>
    <dbReference type="NCBI Taxonomy" id="28930"/>
    <lineage>
        <taxon>Eukaryota</taxon>
        <taxon>Viridiplantae</taxon>
        <taxon>Streptophyta</taxon>
        <taxon>Embryophyta</taxon>
        <taxon>Tracheophyta</taxon>
        <taxon>Spermatophyta</taxon>
        <taxon>Magnoliopsida</taxon>
        <taxon>eudicotyledons</taxon>
        <taxon>Gunneridae</taxon>
        <taxon>Pentapetalae</taxon>
        <taxon>rosids</taxon>
        <taxon>fabids</taxon>
        <taxon>Fagales</taxon>
        <taxon>Fagaceae</taxon>
        <taxon>Fagus</taxon>
    </lineage>
</organism>
<keyword evidence="10" id="KW-0732">Signal</keyword>
<sequence>MGLRFSFGWVCLLLSLLVLATEAHRQIKIFNVEKYGASADGVTDNSEAFVKAWNEACEWTGRARVWIPNGTYMLNSVKFEGPCKGPIAFVIKGILKAPSDPSKFFTENWINFQNLDQLTVSGGGFLDGQGKEAWPFNDCHENSNCPLLPTTMRFDFVTNSWVHHLRSINSKNTHFVVFGCENFNITKSRISAPGDSPNTDGIKMANSNGITIKRVAIHTGDDCIAMLPGTRNVSISNVVCGPGHGISIGSLGKDGDQNDVTDISVRNCTFYNSTNGVRIKTWASPGIGKVSNLIYEDIFMNHVDNPVIIDQEYCPYPPCNQQPSRVQISNVTYKNIWGISASKVAVSLHCSQSRPCSDVMLENINLPYNGREGDATAFCSNVKGLTLGQQNPPSCI</sequence>
<dbReference type="EMBL" id="OIVN01006266">
    <property type="protein sequence ID" value="SPD29267.1"/>
    <property type="molecule type" value="Genomic_DNA"/>
</dbReference>
<reference evidence="11" key="1">
    <citation type="submission" date="2018-02" db="EMBL/GenBank/DDBJ databases">
        <authorList>
            <person name="Cohen D.B."/>
            <person name="Kent A.D."/>
        </authorList>
    </citation>
    <scope>NUCLEOTIDE SEQUENCE</scope>
</reference>
<dbReference type="GO" id="GO:0071555">
    <property type="term" value="P:cell wall organization"/>
    <property type="evidence" value="ECO:0007669"/>
    <property type="project" value="UniProtKB-KW"/>
</dbReference>
<keyword evidence="7" id="KW-0961">Cell wall biogenesis/degradation</keyword>
<evidence type="ECO:0008006" key="12">
    <source>
        <dbReference type="Google" id="ProtNLM"/>
    </source>
</evidence>
<feature type="signal peptide" evidence="10">
    <location>
        <begin position="1"/>
        <end position="23"/>
    </location>
</feature>
<dbReference type="Pfam" id="PF00295">
    <property type="entry name" value="Glyco_hydro_28"/>
    <property type="match status" value="1"/>
</dbReference>
<gene>
    <name evidence="11" type="ORF">FSB_LOCUS57149</name>
</gene>
<dbReference type="SUPFAM" id="SSF51126">
    <property type="entry name" value="Pectin lyase-like"/>
    <property type="match status" value="1"/>
</dbReference>
<dbReference type="PROSITE" id="PS00502">
    <property type="entry name" value="POLYGALACTURONASE"/>
    <property type="match status" value="1"/>
</dbReference>
<evidence type="ECO:0000256" key="5">
    <source>
        <dbReference type="ARBA" id="ARBA00022801"/>
    </source>
</evidence>
<keyword evidence="4" id="KW-0964">Secreted</keyword>
<comment type="similarity">
    <text evidence="2 9">Belongs to the glycosyl hydrolase 28 family.</text>
</comment>
<evidence type="ECO:0000256" key="9">
    <source>
        <dbReference type="RuleBase" id="RU361169"/>
    </source>
</evidence>
<dbReference type="Gene3D" id="2.160.20.10">
    <property type="entry name" value="Single-stranded right-handed beta-helix, Pectin lyase-like"/>
    <property type="match status" value="1"/>
</dbReference>
<keyword evidence="3" id="KW-0134">Cell wall</keyword>
<protein>
    <recommendedName>
        <fullName evidence="12">Pectate lyase superfamily protein domain-containing protein</fullName>
    </recommendedName>
</protein>
<dbReference type="InterPro" id="IPR006626">
    <property type="entry name" value="PbH1"/>
</dbReference>
<keyword evidence="5 9" id="KW-0378">Hydrolase</keyword>
<dbReference type="GO" id="GO:0004650">
    <property type="term" value="F:polygalacturonase activity"/>
    <property type="evidence" value="ECO:0007669"/>
    <property type="project" value="InterPro"/>
</dbReference>
<dbReference type="SMART" id="SM00710">
    <property type="entry name" value="PbH1"/>
    <property type="match status" value="5"/>
</dbReference>
<accession>A0A2N9IV78</accession>
<evidence type="ECO:0000256" key="6">
    <source>
        <dbReference type="ARBA" id="ARBA00023295"/>
    </source>
</evidence>
<dbReference type="GO" id="GO:0005975">
    <property type="term" value="P:carbohydrate metabolic process"/>
    <property type="evidence" value="ECO:0007669"/>
    <property type="project" value="InterPro"/>
</dbReference>
<evidence type="ECO:0000256" key="8">
    <source>
        <dbReference type="PROSITE-ProRule" id="PRU10052"/>
    </source>
</evidence>
<dbReference type="InterPro" id="IPR000743">
    <property type="entry name" value="Glyco_hydro_28"/>
</dbReference>
<comment type="subcellular location">
    <subcellularLocation>
        <location evidence="1">Secreted</location>
        <location evidence="1">Cell wall</location>
    </subcellularLocation>
</comment>
<keyword evidence="6 9" id="KW-0326">Glycosidase</keyword>
<evidence type="ECO:0000313" key="11">
    <source>
        <dbReference type="EMBL" id="SPD29267.1"/>
    </source>
</evidence>
<evidence type="ECO:0000256" key="3">
    <source>
        <dbReference type="ARBA" id="ARBA00022512"/>
    </source>
</evidence>
<feature type="chain" id="PRO_5014783193" description="Pectate lyase superfamily protein domain-containing protein" evidence="10">
    <location>
        <begin position="24"/>
        <end position="396"/>
    </location>
</feature>
<name>A0A2N9IV78_FAGSY</name>
<evidence type="ECO:0000256" key="2">
    <source>
        <dbReference type="ARBA" id="ARBA00008834"/>
    </source>
</evidence>
<evidence type="ECO:0000256" key="10">
    <source>
        <dbReference type="SAM" id="SignalP"/>
    </source>
</evidence>
<dbReference type="AlphaFoldDB" id="A0A2N9IV78"/>
<proteinExistence type="inferred from homology"/>
<evidence type="ECO:0000256" key="1">
    <source>
        <dbReference type="ARBA" id="ARBA00004191"/>
    </source>
</evidence>
<dbReference type="InterPro" id="IPR012334">
    <property type="entry name" value="Pectin_lyas_fold"/>
</dbReference>
<dbReference type="PANTHER" id="PTHR31375">
    <property type="match status" value="1"/>
</dbReference>
<dbReference type="FunFam" id="2.160.20.10:FF:000004">
    <property type="entry name" value="Pectin lyase-like superfamily protein"/>
    <property type="match status" value="1"/>
</dbReference>
<evidence type="ECO:0000256" key="4">
    <source>
        <dbReference type="ARBA" id="ARBA00022525"/>
    </source>
</evidence>